<dbReference type="SMART" id="SM00530">
    <property type="entry name" value="HTH_XRE"/>
    <property type="match status" value="1"/>
</dbReference>
<dbReference type="CDD" id="cd06529">
    <property type="entry name" value="S24_LexA-like"/>
    <property type="match status" value="1"/>
</dbReference>
<organism evidence="2 3">
    <name type="scientific">Chengkuizengella axinellae</name>
    <dbReference type="NCBI Taxonomy" id="3064388"/>
    <lineage>
        <taxon>Bacteria</taxon>
        <taxon>Bacillati</taxon>
        <taxon>Bacillota</taxon>
        <taxon>Bacilli</taxon>
        <taxon>Bacillales</taxon>
        <taxon>Paenibacillaceae</taxon>
        <taxon>Chengkuizengella</taxon>
    </lineage>
</organism>
<dbReference type="InterPro" id="IPR036286">
    <property type="entry name" value="LexA/Signal_pep-like_sf"/>
</dbReference>
<dbReference type="RefSeq" id="WP_305993869.1">
    <property type="nucleotide sequence ID" value="NZ_JAVAMP010000016.1"/>
</dbReference>
<keyword evidence="3" id="KW-1185">Reference proteome</keyword>
<dbReference type="InterPro" id="IPR039418">
    <property type="entry name" value="LexA-like"/>
</dbReference>
<evidence type="ECO:0000313" key="3">
    <source>
        <dbReference type="Proteomes" id="UP001231941"/>
    </source>
</evidence>
<evidence type="ECO:0000259" key="1">
    <source>
        <dbReference type="PROSITE" id="PS50943"/>
    </source>
</evidence>
<dbReference type="PROSITE" id="PS50943">
    <property type="entry name" value="HTH_CROC1"/>
    <property type="match status" value="1"/>
</dbReference>
<dbReference type="InterPro" id="IPR050077">
    <property type="entry name" value="LexA_repressor"/>
</dbReference>
<dbReference type="Pfam" id="PF01381">
    <property type="entry name" value="HTH_3"/>
    <property type="match status" value="1"/>
</dbReference>
<evidence type="ECO:0000313" key="2">
    <source>
        <dbReference type="EMBL" id="MDP5276560.1"/>
    </source>
</evidence>
<dbReference type="InterPro" id="IPR015927">
    <property type="entry name" value="Peptidase_S24_S26A/B/C"/>
</dbReference>
<comment type="caution">
    <text evidence="2">The sequence shown here is derived from an EMBL/GenBank/DDBJ whole genome shotgun (WGS) entry which is preliminary data.</text>
</comment>
<dbReference type="InterPro" id="IPR001387">
    <property type="entry name" value="Cro/C1-type_HTH"/>
</dbReference>
<feature type="domain" description="HTH cro/C1-type" evidence="1">
    <location>
        <begin position="7"/>
        <end position="62"/>
    </location>
</feature>
<proteinExistence type="predicted"/>
<dbReference type="SUPFAM" id="SSF47413">
    <property type="entry name" value="lambda repressor-like DNA-binding domains"/>
    <property type="match status" value="1"/>
</dbReference>
<dbReference type="CDD" id="cd00093">
    <property type="entry name" value="HTH_XRE"/>
    <property type="match status" value="1"/>
</dbReference>
<dbReference type="Proteomes" id="UP001231941">
    <property type="component" value="Unassembled WGS sequence"/>
</dbReference>
<sequence length="203" mass="22795">MKLTDKLDELMKQKGISRMGLSKESGVPYTTLVNFYEKGTDNVKLSTLKKLSDYFKVSLDYLVDENIYSDAGLTKIAEFVNIPLVGRISCGDGLIAFEEVEGYRQTPKELLNGGEYFYLRAKGDSMVGARIHENDLLLIRKQSAVEHGDIAAVMINDEAVLKRVFINGDQIVLQSENDNYEPVFYSSDDVKIIGKLKMATTEF</sequence>
<name>A0ABT9J4N8_9BACL</name>
<dbReference type="Gene3D" id="2.10.109.10">
    <property type="entry name" value="Umud Fragment, subunit A"/>
    <property type="match status" value="1"/>
</dbReference>
<dbReference type="Pfam" id="PF00717">
    <property type="entry name" value="Peptidase_S24"/>
    <property type="match status" value="1"/>
</dbReference>
<protein>
    <submittedName>
        <fullName evidence="2">S24 family peptidase</fullName>
    </submittedName>
</protein>
<reference evidence="2 3" key="1">
    <citation type="submission" date="2023-08" db="EMBL/GenBank/DDBJ databases">
        <authorList>
            <person name="Park J.-S."/>
        </authorList>
    </citation>
    <scope>NUCLEOTIDE SEQUENCE [LARGE SCALE GENOMIC DNA]</scope>
    <source>
        <strain evidence="2 3">2205SS18-9</strain>
    </source>
</reference>
<dbReference type="InterPro" id="IPR010982">
    <property type="entry name" value="Lambda_DNA-bd_dom_sf"/>
</dbReference>
<dbReference type="EMBL" id="JAVAMP010000016">
    <property type="protein sequence ID" value="MDP5276560.1"/>
    <property type="molecule type" value="Genomic_DNA"/>
</dbReference>
<dbReference type="SUPFAM" id="SSF51306">
    <property type="entry name" value="LexA/Signal peptidase"/>
    <property type="match status" value="1"/>
</dbReference>
<dbReference type="Gene3D" id="1.10.260.40">
    <property type="entry name" value="lambda repressor-like DNA-binding domains"/>
    <property type="match status" value="1"/>
</dbReference>
<accession>A0ABT9J4N8</accession>
<dbReference type="PANTHER" id="PTHR33516">
    <property type="entry name" value="LEXA REPRESSOR"/>
    <property type="match status" value="1"/>
</dbReference>
<dbReference type="PANTHER" id="PTHR33516:SF2">
    <property type="entry name" value="LEXA REPRESSOR-RELATED"/>
    <property type="match status" value="1"/>
</dbReference>
<gene>
    <name evidence="2" type="ORF">Q5Y73_20915</name>
</gene>